<comment type="similarity">
    <text evidence="1 8">Belongs to the beta-class carbonic anhydrase family.</text>
</comment>
<dbReference type="CDD" id="cd00883">
    <property type="entry name" value="beta_CA_cladeA"/>
    <property type="match status" value="1"/>
</dbReference>
<dbReference type="Gene3D" id="3.40.1050.10">
    <property type="entry name" value="Carbonic anhydrase"/>
    <property type="match status" value="1"/>
</dbReference>
<evidence type="ECO:0000256" key="4">
    <source>
        <dbReference type="ARBA" id="ARBA00022833"/>
    </source>
</evidence>
<organism evidence="9 10">
    <name type="scientific">Clydaea vesicula</name>
    <dbReference type="NCBI Taxonomy" id="447962"/>
    <lineage>
        <taxon>Eukaryota</taxon>
        <taxon>Fungi</taxon>
        <taxon>Fungi incertae sedis</taxon>
        <taxon>Chytridiomycota</taxon>
        <taxon>Chytridiomycota incertae sedis</taxon>
        <taxon>Chytridiomycetes</taxon>
        <taxon>Lobulomycetales</taxon>
        <taxon>Lobulomycetaceae</taxon>
        <taxon>Clydaea</taxon>
    </lineage>
</organism>
<dbReference type="PANTHER" id="PTHR11002">
    <property type="entry name" value="CARBONIC ANHYDRASE"/>
    <property type="match status" value="1"/>
</dbReference>
<dbReference type="PROSITE" id="PS00704">
    <property type="entry name" value="PROK_CO2_ANHYDRASE_1"/>
    <property type="match status" value="1"/>
</dbReference>
<feature type="binding site" evidence="7">
    <location>
        <position position="254"/>
    </location>
    <ligand>
        <name>Zn(2+)</name>
        <dbReference type="ChEBI" id="CHEBI:29105"/>
    </ligand>
</feature>
<dbReference type="SUPFAM" id="SSF53056">
    <property type="entry name" value="beta-carbonic anhydrase, cab"/>
    <property type="match status" value="1"/>
</dbReference>
<dbReference type="GO" id="GO:0015976">
    <property type="term" value="P:carbon utilization"/>
    <property type="evidence" value="ECO:0007669"/>
    <property type="project" value="InterPro"/>
</dbReference>
<gene>
    <name evidence="9" type="ORF">HK099_007919</name>
</gene>
<evidence type="ECO:0000256" key="7">
    <source>
        <dbReference type="PIRSR" id="PIRSR601765-1"/>
    </source>
</evidence>
<dbReference type="PANTHER" id="PTHR11002:SF76">
    <property type="entry name" value="CARBONIC ANHYDRASE"/>
    <property type="match status" value="1"/>
</dbReference>
<dbReference type="EC" id="4.2.1.1" evidence="2 8"/>
<evidence type="ECO:0000256" key="6">
    <source>
        <dbReference type="ARBA" id="ARBA00048348"/>
    </source>
</evidence>
<feature type="binding site" evidence="7">
    <location>
        <position position="186"/>
    </location>
    <ligand>
        <name>Zn(2+)</name>
        <dbReference type="ChEBI" id="CHEBI:29105"/>
    </ligand>
</feature>
<accession>A0AAD5XX85</accession>
<evidence type="ECO:0000313" key="9">
    <source>
        <dbReference type="EMBL" id="KAJ3211816.1"/>
    </source>
</evidence>
<dbReference type="InterPro" id="IPR036874">
    <property type="entry name" value="Carbonic_anhydrase_sf"/>
</dbReference>
<keyword evidence="5 8" id="KW-0456">Lyase</keyword>
<dbReference type="EMBL" id="JADGJW010000812">
    <property type="protein sequence ID" value="KAJ3211816.1"/>
    <property type="molecule type" value="Genomic_DNA"/>
</dbReference>
<keyword evidence="4 7" id="KW-0862">Zinc</keyword>
<dbReference type="AlphaFoldDB" id="A0AAD5XX85"/>
<feature type="non-terminal residue" evidence="9">
    <location>
        <position position="333"/>
    </location>
</feature>
<dbReference type="Proteomes" id="UP001211065">
    <property type="component" value="Unassembled WGS sequence"/>
</dbReference>
<proteinExistence type="inferred from homology"/>
<keyword evidence="3 7" id="KW-0479">Metal-binding</keyword>
<evidence type="ECO:0000256" key="8">
    <source>
        <dbReference type="RuleBase" id="RU003956"/>
    </source>
</evidence>
<dbReference type="SMART" id="SM00947">
    <property type="entry name" value="Pro_CA"/>
    <property type="match status" value="1"/>
</dbReference>
<name>A0AAD5XX85_9FUNG</name>
<dbReference type="InterPro" id="IPR001765">
    <property type="entry name" value="Carbonic_anhydrase"/>
</dbReference>
<keyword evidence="10" id="KW-1185">Reference proteome</keyword>
<dbReference type="Pfam" id="PF00484">
    <property type="entry name" value="Pro_CA"/>
    <property type="match status" value="1"/>
</dbReference>
<evidence type="ECO:0000256" key="3">
    <source>
        <dbReference type="ARBA" id="ARBA00022723"/>
    </source>
</evidence>
<evidence type="ECO:0000256" key="2">
    <source>
        <dbReference type="ARBA" id="ARBA00012925"/>
    </source>
</evidence>
<dbReference type="GO" id="GO:0008270">
    <property type="term" value="F:zinc ion binding"/>
    <property type="evidence" value="ECO:0007669"/>
    <property type="project" value="UniProtKB-UniRule"/>
</dbReference>
<protein>
    <recommendedName>
        <fullName evidence="2 8">Carbonic anhydrase</fullName>
        <ecNumber evidence="2 8">4.2.1.1</ecNumber>
    </recommendedName>
    <alternativeName>
        <fullName evidence="8">Carbonate dehydratase</fullName>
    </alternativeName>
</protein>
<comment type="cofactor">
    <cofactor evidence="7">
        <name>Zn(2+)</name>
        <dbReference type="ChEBI" id="CHEBI:29105"/>
    </cofactor>
    <text evidence="7">Binds 1 zinc ion per subunit.</text>
</comment>
<dbReference type="GO" id="GO:0004089">
    <property type="term" value="F:carbonate dehydratase activity"/>
    <property type="evidence" value="ECO:0007669"/>
    <property type="project" value="UniProtKB-UniRule"/>
</dbReference>
<evidence type="ECO:0000256" key="5">
    <source>
        <dbReference type="ARBA" id="ARBA00023239"/>
    </source>
</evidence>
<evidence type="ECO:0000313" key="10">
    <source>
        <dbReference type="Proteomes" id="UP001211065"/>
    </source>
</evidence>
<comment type="caution">
    <text evidence="9">The sequence shown here is derived from an EMBL/GenBank/DDBJ whole genome shotgun (WGS) entry which is preliminary data.</text>
</comment>
<evidence type="ECO:0000256" key="1">
    <source>
        <dbReference type="ARBA" id="ARBA00006217"/>
    </source>
</evidence>
<feature type="binding site" evidence="7">
    <location>
        <position position="257"/>
    </location>
    <ligand>
        <name>Zn(2+)</name>
        <dbReference type="ChEBI" id="CHEBI:29105"/>
    </ligand>
</feature>
<reference evidence="9" key="1">
    <citation type="submission" date="2020-05" db="EMBL/GenBank/DDBJ databases">
        <title>Phylogenomic resolution of chytrid fungi.</title>
        <authorList>
            <person name="Stajich J.E."/>
            <person name="Amses K."/>
            <person name="Simmons R."/>
            <person name="Seto K."/>
            <person name="Myers J."/>
            <person name="Bonds A."/>
            <person name="Quandt C.A."/>
            <person name="Barry K."/>
            <person name="Liu P."/>
            <person name="Grigoriev I."/>
            <person name="Longcore J.E."/>
            <person name="James T.Y."/>
        </authorList>
    </citation>
    <scope>NUCLEOTIDE SEQUENCE</scope>
    <source>
        <strain evidence="9">JEL0476</strain>
    </source>
</reference>
<sequence length="333" mass="37842">MSDTEKIKEKSKKVNIELTKKVTHDLDELVLDDSEMSLEHLKGTLTAQDLWELKNNVIISKSHGDLPSTETDKDEISNEDAEYRKLKFGKSEGNISKRKSFAFEWLQKQNEVTPLSTPIDLTHSDNNLNESMSEKKYTGLSTFKNLKNLLAKNKLWAEAMVTADANFFKRLSLQQIPKLLWIGCADSRVAANQIVSLQPGEIFVHRNIANVVLNSDVNCLAVLQYAIEVLKVEHIMVICIYLLKLRTICKVVGHYGCGGVQYSMNSCLDLSVIDIWLRTLRDLYDDHKESFESLKTQEEKRDLLCELNVSNSVLAVCRSSIAQKAWKQGQKFS</sequence>
<comment type="function">
    <text evidence="8">Reversible hydration of carbon dioxide.</text>
</comment>
<dbReference type="InterPro" id="IPR015892">
    <property type="entry name" value="Carbonic_anhydrase_CS"/>
</dbReference>
<comment type="catalytic activity">
    <reaction evidence="6 8">
        <text>hydrogencarbonate + H(+) = CO2 + H2O</text>
        <dbReference type="Rhea" id="RHEA:10748"/>
        <dbReference type="ChEBI" id="CHEBI:15377"/>
        <dbReference type="ChEBI" id="CHEBI:15378"/>
        <dbReference type="ChEBI" id="CHEBI:16526"/>
        <dbReference type="ChEBI" id="CHEBI:17544"/>
        <dbReference type="EC" id="4.2.1.1"/>
    </reaction>
</comment>
<feature type="binding site" evidence="7">
    <location>
        <position position="184"/>
    </location>
    <ligand>
        <name>Zn(2+)</name>
        <dbReference type="ChEBI" id="CHEBI:29105"/>
    </ligand>
</feature>